<name>A0AAW1R6G7_9CHLO</name>
<dbReference type="GO" id="GO:0005930">
    <property type="term" value="C:axoneme"/>
    <property type="evidence" value="ECO:0007669"/>
    <property type="project" value="UniProtKB-SubCell"/>
</dbReference>
<dbReference type="AlphaFoldDB" id="A0AAW1R6G7"/>
<feature type="region of interest" description="Disordered" evidence="2">
    <location>
        <begin position="1"/>
        <end position="31"/>
    </location>
</feature>
<dbReference type="InterPro" id="IPR032675">
    <property type="entry name" value="LRR_dom_sf"/>
</dbReference>
<dbReference type="SUPFAM" id="SSF52047">
    <property type="entry name" value="RNI-like"/>
    <property type="match status" value="1"/>
</dbReference>
<proteinExistence type="predicted"/>
<evidence type="ECO:0000256" key="1">
    <source>
        <dbReference type="ARBA" id="ARBA00004430"/>
    </source>
</evidence>
<keyword evidence="4" id="KW-1185">Reference proteome</keyword>
<protein>
    <submittedName>
        <fullName evidence="3">Uncharacterized protein</fullName>
    </submittedName>
</protein>
<evidence type="ECO:0000313" key="3">
    <source>
        <dbReference type="EMBL" id="KAK9829060.1"/>
    </source>
</evidence>
<dbReference type="Gene3D" id="3.80.10.10">
    <property type="entry name" value="Ribonuclease Inhibitor"/>
    <property type="match status" value="1"/>
</dbReference>
<evidence type="ECO:0000313" key="4">
    <source>
        <dbReference type="Proteomes" id="UP001489004"/>
    </source>
</evidence>
<comment type="caution">
    <text evidence="3">The sequence shown here is derived from an EMBL/GenBank/DDBJ whole genome shotgun (WGS) entry which is preliminary data.</text>
</comment>
<gene>
    <name evidence="3" type="ORF">WJX72_003686</name>
</gene>
<dbReference type="Proteomes" id="UP001489004">
    <property type="component" value="Unassembled WGS sequence"/>
</dbReference>
<organism evidence="3 4">
    <name type="scientific">[Myrmecia] bisecta</name>
    <dbReference type="NCBI Taxonomy" id="41462"/>
    <lineage>
        <taxon>Eukaryota</taxon>
        <taxon>Viridiplantae</taxon>
        <taxon>Chlorophyta</taxon>
        <taxon>core chlorophytes</taxon>
        <taxon>Trebouxiophyceae</taxon>
        <taxon>Trebouxiales</taxon>
        <taxon>Trebouxiaceae</taxon>
        <taxon>Myrmecia</taxon>
    </lineage>
</organism>
<accession>A0AAW1R6G7</accession>
<comment type="subcellular location">
    <subcellularLocation>
        <location evidence="1">Cytoplasm</location>
        <location evidence="1">Cytoskeleton</location>
        <location evidence="1">Cilium axoneme</location>
    </subcellularLocation>
</comment>
<dbReference type="EMBL" id="JALJOR010000001">
    <property type="protein sequence ID" value="KAK9829060.1"/>
    <property type="molecule type" value="Genomic_DNA"/>
</dbReference>
<sequence length="243" mass="27664">MDAPYATCTAPHPARGMAEAETPGLSTEHPIGERFDNGTTKESLRAQWTQVVTALHFCYVEGDSFEGITHLNKLRTLTLDSQQYRSNTDTLDLTPLLSLTALETLQLELPTQLYHTLYDEDGQFQHIENTPYEVFLSQLHKLPALRNLHLCGKENLLHAIRPGPQVVLHMELTGLPDTTQIASLPWLPSLKHLWLKLERQHWGSDDEGNVPTLDMARQGSKALLKRRLWEDYRLAYAANWPQH</sequence>
<evidence type="ECO:0000256" key="2">
    <source>
        <dbReference type="SAM" id="MobiDB-lite"/>
    </source>
</evidence>
<reference evidence="3 4" key="1">
    <citation type="journal article" date="2024" name="Nat. Commun.">
        <title>Phylogenomics reveals the evolutionary origins of lichenization in chlorophyte algae.</title>
        <authorList>
            <person name="Puginier C."/>
            <person name="Libourel C."/>
            <person name="Otte J."/>
            <person name="Skaloud P."/>
            <person name="Haon M."/>
            <person name="Grisel S."/>
            <person name="Petersen M."/>
            <person name="Berrin J.G."/>
            <person name="Delaux P.M."/>
            <person name="Dal Grande F."/>
            <person name="Keller J."/>
        </authorList>
    </citation>
    <scope>NUCLEOTIDE SEQUENCE [LARGE SCALE GENOMIC DNA]</scope>
    <source>
        <strain evidence="3 4">SAG 2043</strain>
    </source>
</reference>